<sequence length="169" mass="18989">MTTKERWTQLLSPKRLHGKPETMNPTSSRTPFDADYGRVVFSSQFRRLQDKTQVFPLAKSDYTRTRLTHTMEVASVGQGLGKYLGKLLEERKLLPDEFTPSDVGTVVAVACLAHDLGNPPFGHSGEDAIQEWAVRRKDRLLGAGKLTEDEYRDIANFEGNGVPPENWTV</sequence>
<dbReference type="CDD" id="cd00077">
    <property type="entry name" value="HDc"/>
    <property type="match status" value="1"/>
</dbReference>
<comment type="caution">
    <text evidence="3">The sequence shown here is derived from an EMBL/GenBank/DDBJ whole genome shotgun (WGS) entry which is preliminary data.</text>
</comment>
<feature type="domain" description="HD" evidence="2">
    <location>
        <begin position="66"/>
        <end position="153"/>
    </location>
</feature>
<dbReference type="Proteomes" id="UP001458946">
    <property type="component" value="Unassembled WGS sequence"/>
</dbReference>
<proteinExistence type="predicted"/>
<keyword evidence="4" id="KW-1185">Reference proteome</keyword>
<dbReference type="EMBL" id="BAABRN010000105">
    <property type="protein sequence ID" value="GAA5504310.1"/>
    <property type="molecule type" value="Genomic_DNA"/>
</dbReference>
<accession>A0ABP9VIC1</accession>
<dbReference type="SUPFAM" id="SSF109604">
    <property type="entry name" value="HD-domain/PDEase-like"/>
    <property type="match status" value="1"/>
</dbReference>
<feature type="region of interest" description="Disordered" evidence="1">
    <location>
        <begin position="1"/>
        <end position="30"/>
    </location>
</feature>
<dbReference type="InterPro" id="IPR006674">
    <property type="entry name" value="HD_domain"/>
</dbReference>
<evidence type="ECO:0000313" key="3">
    <source>
        <dbReference type="EMBL" id="GAA5504310.1"/>
    </source>
</evidence>
<dbReference type="InterPro" id="IPR050135">
    <property type="entry name" value="dGTPase-like"/>
</dbReference>
<evidence type="ECO:0000313" key="4">
    <source>
        <dbReference type="Proteomes" id="UP001458946"/>
    </source>
</evidence>
<reference evidence="3 4" key="1">
    <citation type="submission" date="2024-02" db="EMBL/GenBank/DDBJ databases">
        <title>Deinococcus xinjiangensis NBRC 107630.</title>
        <authorList>
            <person name="Ichikawa N."/>
            <person name="Katano-Makiyama Y."/>
            <person name="Hidaka K."/>
        </authorList>
    </citation>
    <scope>NUCLEOTIDE SEQUENCE [LARGE SCALE GENOMIC DNA]</scope>
    <source>
        <strain evidence="3 4">NBRC 107630</strain>
    </source>
</reference>
<dbReference type="PANTHER" id="PTHR11373">
    <property type="entry name" value="DEOXYNUCLEOSIDE TRIPHOSPHATE TRIPHOSPHOHYDROLASE"/>
    <property type="match status" value="1"/>
</dbReference>
<organism evidence="3 4">
    <name type="scientific">Deinococcus xinjiangensis</name>
    <dbReference type="NCBI Taxonomy" id="457454"/>
    <lineage>
        <taxon>Bacteria</taxon>
        <taxon>Thermotogati</taxon>
        <taxon>Deinococcota</taxon>
        <taxon>Deinococci</taxon>
        <taxon>Deinococcales</taxon>
        <taxon>Deinococcaceae</taxon>
        <taxon>Deinococcus</taxon>
    </lineage>
</organism>
<protein>
    <submittedName>
        <fullName evidence="3">Deoxyguanosinetriphosphate triphosphohydrolase-like protein</fullName>
    </submittedName>
</protein>
<dbReference type="Gene3D" id="1.10.3210.10">
    <property type="entry name" value="Hypothetical protein af1432"/>
    <property type="match status" value="1"/>
</dbReference>
<dbReference type="Pfam" id="PF01966">
    <property type="entry name" value="HD"/>
    <property type="match status" value="1"/>
</dbReference>
<evidence type="ECO:0000259" key="2">
    <source>
        <dbReference type="Pfam" id="PF01966"/>
    </source>
</evidence>
<dbReference type="InterPro" id="IPR003607">
    <property type="entry name" value="HD/PDEase_dom"/>
</dbReference>
<dbReference type="Gene3D" id="1.10.3550.10">
    <property type="entry name" value="eoxyguanosinetriphosphate triphosphohydrolase domain-like"/>
    <property type="match status" value="1"/>
</dbReference>
<name>A0ABP9VIC1_9DEIO</name>
<dbReference type="RefSeq" id="WP_353544271.1">
    <property type="nucleotide sequence ID" value="NZ_BAABRN010000105.1"/>
</dbReference>
<dbReference type="InterPro" id="IPR027432">
    <property type="entry name" value="dGTP_triphosphohydrolase_C"/>
</dbReference>
<gene>
    <name evidence="3" type="ORF">Dxin01_04080</name>
</gene>
<evidence type="ECO:0000256" key="1">
    <source>
        <dbReference type="SAM" id="MobiDB-lite"/>
    </source>
</evidence>
<dbReference type="PANTHER" id="PTHR11373:SF32">
    <property type="entry name" value="DEOXYGUANOSINETRIPHOSPHATE TRIPHOSPHOHYDROLASE"/>
    <property type="match status" value="1"/>
</dbReference>